<evidence type="ECO:0000313" key="17">
    <source>
        <dbReference type="Proteomes" id="UP000494206"/>
    </source>
</evidence>
<dbReference type="FunFam" id="3.20.20.70:FF:000036">
    <property type="entry name" value="Lipoyl synthase, mitochondrial"/>
    <property type="match status" value="1"/>
</dbReference>
<dbReference type="GO" id="GO:0009249">
    <property type="term" value="P:protein lipoylation"/>
    <property type="evidence" value="ECO:0007669"/>
    <property type="project" value="UniProtKB-UniRule"/>
</dbReference>
<evidence type="ECO:0000256" key="6">
    <source>
        <dbReference type="ARBA" id="ARBA00022723"/>
    </source>
</evidence>
<keyword evidence="10 13" id="KW-0687">Ribonucleoprotein</keyword>
<dbReference type="HAMAP" id="MF_00206">
    <property type="entry name" value="Lipoyl_synth"/>
    <property type="match status" value="1"/>
</dbReference>
<feature type="binding site" evidence="12">
    <location>
        <position position="406"/>
    </location>
    <ligand>
        <name>[4Fe-4S] cluster</name>
        <dbReference type="ChEBI" id="CHEBI:49883"/>
        <label>1</label>
    </ligand>
</feature>
<feature type="domain" description="Radical SAM core" evidence="15">
    <location>
        <begin position="417"/>
        <end position="636"/>
    </location>
</feature>
<keyword evidence="12" id="KW-0496">Mitochondrion</keyword>
<keyword evidence="8 12" id="KW-0408">Iron</keyword>
<reference evidence="16 17" key="1">
    <citation type="submission" date="2020-04" db="EMBL/GenBank/DDBJ databases">
        <authorList>
            <person name="Laetsch R D."/>
            <person name="Stevens L."/>
            <person name="Kumar S."/>
            <person name="Blaxter L. M."/>
        </authorList>
    </citation>
    <scope>NUCLEOTIDE SEQUENCE [LARGE SCALE GENOMIC DNA]</scope>
</reference>
<dbReference type="GO" id="GO:0003735">
    <property type="term" value="F:structural constituent of ribosome"/>
    <property type="evidence" value="ECO:0007669"/>
    <property type="project" value="InterPro"/>
</dbReference>
<evidence type="ECO:0000259" key="15">
    <source>
        <dbReference type="PROSITE" id="PS51918"/>
    </source>
</evidence>
<comment type="caution">
    <text evidence="16">The sequence shown here is derived from an EMBL/GenBank/DDBJ whole genome shotgun (WGS) entry which is preliminary data.</text>
</comment>
<dbReference type="GO" id="GO:0016992">
    <property type="term" value="F:lipoate synthase activity"/>
    <property type="evidence" value="ECO:0007669"/>
    <property type="project" value="UniProtKB-UniRule"/>
</dbReference>
<keyword evidence="17" id="KW-1185">Reference proteome</keyword>
<feature type="binding site" evidence="12">
    <location>
        <position position="432"/>
    </location>
    <ligand>
        <name>[4Fe-4S] cluster</name>
        <dbReference type="ChEBI" id="CHEBI:49883"/>
        <label>2</label>
        <note>4Fe-4S-S-AdoMet</note>
    </ligand>
</feature>
<feature type="compositionally biased region" description="Acidic residues" evidence="14">
    <location>
        <begin position="138"/>
        <end position="154"/>
    </location>
</feature>
<dbReference type="Gene3D" id="3.20.20.70">
    <property type="entry name" value="Aldolase class I"/>
    <property type="match status" value="1"/>
</dbReference>
<evidence type="ECO:0000256" key="12">
    <source>
        <dbReference type="HAMAP-Rule" id="MF_03123"/>
    </source>
</evidence>
<dbReference type="CDD" id="cd01335">
    <property type="entry name" value="Radical_SAM"/>
    <property type="match status" value="1"/>
</dbReference>
<dbReference type="InterPro" id="IPR013785">
    <property type="entry name" value="Aldolase_TIM"/>
</dbReference>
<keyword evidence="5 12" id="KW-0949">S-adenosyl-L-methionine</keyword>
<dbReference type="PROSITE" id="PS00783">
    <property type="entry name" value="RIBOSOMAL_L13"/>
    <property type="match status" value="1"/>
</dbReference>
<evidence type="ECO:0000256" key="4">
    <source>
        <dbReference type="ARBA" id="ARBA00022679"/>
    </source>
</evidence>
<feature type="region of interest" description="Disordered" evidence="14">
    <location>
        <begin position="311"/>
        <end position="335"/>
    </location>
</feature>
<dbReference type="EC" id="2.8.1.8" evidence="12"/>
<dbReference type="OrthoDB" id="3231at2759"/>
<comment type="similarity">
    <text evidence="2 13">Belongs to the universal ribosomal protein uL13 family.</text>
</comment>
<name>A0A8S1EFT5_9PELO</name>
<keyword evidence="6 12" id="KW-0479">Metal-binding</keyword>
<dbReference type="GO" id="GO:0015934">
    <property type="term" value="C:large ribosomal subunit"/>
    <property type="evidence" value="ECO:0007669"/>
    <property type="project" value="InterPro"/>
</dbReference>
<dbReference type="GO" id="GO:0051539">
    <property type="term" value="F:4 iron, 4 sulfur cluster binding"/>
    <property type="evidence" value="ECO:0007669"/>
    <property type="project" value="UniProtKB-UniRule"/>
</dbReference>
<dbReference type="NCBIfam" id="NF004019">
    <property type="entry name" value="PRK05481.1"/>
    <property type="match status" value="1"/>
</dbReference>
<evidence type="ECO:0000256" key="5">
    <source>
        <dbReference type="ARBA" id="ARBA00022691"/>
    </source>
</evidence>
<dbReference type="GO" id="GO:0005739">
    <property type="term" value="C:mitochondrion"/>
    <property type="evidence" value="ECO:0007669"/>
    <property type="project" value="UniProtKB-SubCell"/>
</dbReference>
<proteinExistence type="inferred from homology"/>
<comment type="subcellular location">
    <subcellularLocation>
        <location evidence="1 12">Mitochondrion</location>
    </subcellularLocation>
</comment>
<feature type="binding site" evidence="12">
    <location>
        <position position="436"/>
    </location>
    <ligand>
        <name>[4Fe-4S] cluster</name>
        <dbReference type="ChEBI" id="CHEBI:49883"/>
        <label>2</label>
        <note>4Fe-4S-S-AdoMet</note>
    </ligand>
</feature>
<keyword evidence="3 12" id="KW-0004">4Fe-4S</keyword>
<feature type="region of interest" description="Disordered" evidence="14">
    <location>
        <begin position="129"/>
        <end position="156"/>
    </location>
</feature>
<dbReference type="InterPro" id="IPR003698">
    <property type="entry name" value="Lipoyl_synth"/>
</dbReference>
<dbReference type="NCBIfam" id="TIGR00510">
    <property type="entry name" value="lipA"/>
    <property type="match status" value="1"/>
</dbReference>
<dbReference type="SUPFAM" id="SSF102114">
    <property type="entry name" value="Radical SAM enzymes"/>
    <property type="match status" value="1"/>
</dbReference>
<dbReference type="Gene3D" id="3.90.1180.10">
    <property type="entry name" value="Ribosomal protein L13"/>
    <property type="match status" value="1"/>
</dbReference>
<dbReference type="InterPro" id="IPR058240">
    <property type="entry name" value="rSAM_sf"/>
</dbReference>
<feature type="region of interest" description="Disordered" evidence="14">
    <location>
        <begin position="195"/>
        <end position="227"/>
    </location>
</feature>
<feature type="compositionally biased region" description="Polar residues" evidence="14">
    <location>
        <begin position="311"/>
        <end position="321"/>
    </location>
</feature>
<dbReference type="InterPro" id="IPR031691">
    <property type="entry name" value="LIAS_N"/>
</dbReference>
<protein>
    <recommendedName>
        <fullName evidence="12">Lipoyl synthase, mitochondrial</fullName>
        <ecNumber evidence="12">2.8.1.8</ecNumber>
    </recommendedName>
    <alternativeName>
        <fullName evidence="12">Lipoate synthase</fullName>
        <shortName evidence="12">LS</shortName>
        <shortName evidence="12">Lip-syn</shortName>
    </alternativeName>
    <alternativeName>
        <fullName evidence="12">Lipoic acid synthase</fullName>
    </alternativeName>
</protein>
<evidence type="ECO:0000256" key="3">
    <source>
        <dbReference type="ARBA" id="ARBA00022485"/>
    </source>
</evidence>
<dbReference type="Gene3D" id="6.10.250.3250">
    <property type="match status" value="1"/>
</dbReference>
<dbReference type="SMART" id="SM00729">
    <property type="entry name" value="Elp3"/>
    <property type="match status" value="1"/>
</dbReference>
<comment type="catalytic activity">
    <reaction evidence="11 12">
        <text>[[Fe-S] cluster scaffold protein carrying a second [4Fe-4S](2+) cluster] + N(6)-octanoyl-L-lysyl-[protein] + 2 oxidized [2Fe-2S]-[ferredoxin] + 2 S-adenosyl-L-methionine + 4 H(+) = [[Fe-S] cluster scaffold protein] + N(6)-[(R)-dihydrolipoyl]-L-lysyl-[protein] + 4 Fe(3+) + 2 hydrogen sulfide + 2 5'-deoxyadenosine + 2 L-methionine + 2 reduced [2Fe-2S]-[ferredoxin]</text>
        <dbReference type="Rhea" id="RHEA:16585"/>
        <dbReference type="Rhea" id="RHEA-COMP:9928"/>
        <dbReference type="Rhea" id="RHEA-COMP:10000"/>
        <dbReference type="Rhea" id="RHEA-COMP:10001"/>
        <dbReference type="Rhea" id="RHEA-COMP:10475"/>
        <dbReference type="Rhea" id="RHEA-COMP:14568"/>
        <dbReference type="Rhea" id="RHEA-COMP:14569"/>
        <dbReference type="ChEBI" id="CHEBI:15378"/>
        <dbReference type="ChEBI" id="CHEBI:17319"/>
        <dbReference type="ChEBI" id="CHEBI:29034"/>
        <dbReference type="ChEBI" id="CHEBI:29919"/>
        <dbReference type="ChEBI" id="CHEBI:33722"/>
        <dbReference type="ChEBI" id="CHEBI:33737"/>
        <dbReference type="ChEBI" id="CHEBI:33738"/>
        <dbReference type="ChEBI" id="CHEBI:57844"/>
        <dbReference type="ChEBI" id="CHEBI:59789"/>
        <dbReference type="ChEBI" id="CHEBI:78809"/>
        <dbReference type="ChEBI" id="CHEBI:83100"/>
        <dbReference type="EC" id="2.8.1.8"/>
    </reaction>
</comment>
<evidence type="ECO:0000256" key="14">
    <source>
        <dbReference type="SAM" id="MobiDB-lite"/>
    </source>
</evidence>
<feature type="binding site" evidence="12">
    <location>
        <position position="647"/>
    </location>
    <ligand>
        <name>[4Fe-4S] cluster</name>
        <dbReference type="ChEBI" id="CHEBI:49883"/>
        <label>1</label>
    </ligand>
</feature>
<comment type="pathway">
    <text evidence="12">Protein modification; protein lipoylation via endogenous pathway; protein N(6)-(lipoyl)lysine from octanoyl-[acyl-carrier-protein]: step 2/2.</text>
</comment>
<evidence type="ECO:0000256" key="7">
    <source>
        <dbReference type="ARBA" id="ARBA00022980"/>
    </source>
</evidence>
<comment type="function">
    <text evidence="12">Catalyzes the radical-mediated insertion of two sulfur atoms into the C-6 and C-8 positions of the octanoyl moiety bound to the lipoyl domains of lipoate-dependent enzymes, thereby converting the octanoylated domains into lipoylated derivatives.</text>
</comment>
<dbReference type="NCBIfam" id="TIGR01077">
    <property type="entry name" value="L13_A_E"/>
    <property type="match status" value="1"/>
</dbReference>
<evidence type="ECO:0000256" key="11">
    <source>
        <dbReference type="ARBA" id="ARBA00047326"/>
    </source>
</evidence>
<dbReference type="InterPro" id="IPR007197">
    <property type="entry name" value="rSAM"/>
</dbReference>
<dbReference type="PROSITE" id="PS51918">
    <property type="entry name" value="RADICAL_SAM"/>
    <property type="match status" value="1"/>
</dbReference>
<evidence type="ECO:0000256" key="1">
    <source>
        <dbReference type="ARBA" id="ARBA00004173"/>
    </source>
</evidence>
<evidence type="ECO:0000256" key="10">
    <source>
        <dbReference type="ARBA" id="ARBA00023274"/>
    </source>
</evidence>
<dbReference type="FunFam" id="6.10.250.3250:FF:000001">
    <property type="entry name" value="60S ribosomal protein L13a"/>
    <property type="match status" value="1"/>
</dbReference>
<feature type="binding site" evidence="12">
    <location>
        <position position="439"/>
    </location>
    <ligand>
        <name>[4Fe-4S] cluster</name>
        <dbReference type="ChEBI" id="CHEBI:49883"/>
        <label>2</label>
        <note>4Fe-4S-S-AdoMet</note>
    </ligand>
</feature>
<keyword evidence="4 12" id="KW-0808">Transferase</keyword>
<dbReference type="CDD" id="cd00392">
    <property type="entry name" value="Ribosomal_L13"/>
    <property type="match status" value="1"/>
</dbReference>
<dbReference type="FunFam" id="3.90.1180.10:FF:000002">
    <property type="entry name" value="60S ribosomal protein L16"/>
    <property type="match status" value="1"/>
</dbReference>
<dbReference type="Pfam" id="PF16881">
    <property type="entry name" value="LIAS_N"/>
    <property type="match status" value="1"/>
</dbReference>
<dbReference type="GO" id="GO:0006412">
    <property type="term" value="P:translation"/>
    <property type="evidence" value="ECO:0007669"/>
    <property type="project" value="InterPro"/>
</dbReference>
<dbReference type="SUPFAM" id="SSF52161">
    <property type="entry name" value="Ribosomal protein L13"/>
    <property type="match status" value="1"/>
</dbReference>
<dbReference type="HAMAP" id="MF_01366">
    <property type="entry name" value="Ribosomal_uL13"/>
    <property type="match status" value="1"/>
</dbReference>
<dbReference type="InterPro" id="IPR036899">
    <property type="entry name" value="Ribosomal_uL13_sf"/>
</dbReference>
<dbReference type="SFLD" id="SFLDG01058">
    <property type="entry name" value="lipoyl_synthase_like"/>
    <property type="match status" value="1"/>
</dbReference>
<evidence type="ECO:0000313" key="16">
    <source>
        <dbReference type="EMBL" id="CAB3402544.1"/>
    </source>
</evidence>
<dbReference type="Pfam" id="PF00572">
    <property type="entry name" value="Ribosomal_L13"/>
    <property type="match status" value="1"/>
</dbReference>
<dbReference type="PANTHER" id="PTHR10949">
    <property type="entry name" value="LIPOYL SYNTHASE"/>
    <property type="match status" value="1"/>
</dbReference>
<dbReference type="EMBL" id="CADEPM010000003">
    <property type="protein sequence ID" value="CAB3402544.1"/>
    <property type="molecule type" value="Genomic_DNA"/>
</dbReference>
<evidence type="ECO:0000256" key="8">
    <source>
        <dbReference type="ARBA" id="ARBA00023004"/>
    </source>
</evidence>
<dbReference type="PANTHER" id="PTHR10949:SF0">
    <property type="entry name" value="LIPOYL SYNTHASE, MITOCHONDRIAL"/>
    <property type="match status" value="1"/>
</dbReference>
<dbReference type="InterPro" id="IPR005822">
    <property type="entry name" value="Ribosomal_uL13"/>
</dbReference>
<evidence type="ECO:0000256" key="9">
    <source>
        <dbReference type="ARBA" id="ARBA00023014"/>
    </source>
</evidence>
<dbReference type="InterPro" id="IPR006638">
    <property type="entry name" value="Elp3/MiaA/NifB-like_rSAM"/>
</dbReference>
<feature type="binding site" evidence="12">
    <location>
        <position position="412"/>
    </location>
    <ligand>
        <name>[4Fe-4S] cluster</name>
        <dbReference type="ChEBI" id="CHEBI:49883"/>
        <label>1</label>
    </ligand>
</feature>
<feature type="compositionally biased region" description="Low complexity" evidence="14">
    <location>
        <begin position="218"/>
        <end position="227"/>
    </location>
</feature>
<keyword evidence="7 13" id="KW-0689">Ribosomal protein</keyword>
<evidence type="ECO:0000256" key="13">
    <source>
        <dbReference type="RuleBase" id="RU003877"/>
    </source>
</evidence>
<feature type="binding site" evidence="12">
    <location>
        <position position="401"/>
    </location>
    <ligand>
        <name>[4Fe-4S] cluster</name>
        <dbReference type="ChEBI" id="CHEBI:49883"/>
        <label>1</label>
    </ligand>
</feature>
<dbReference type="AlphaFoldDB" id="A0A8S1EFT5"/>
<accession>A0A8S1EFT5</accession>
<dbReference type="NCBIfam" id="NF009544">
    <property type="entry name" value="PRK12928.1"/>
    <property type="match status" value="1"/>
</dbReference>
<dbReference type="Proteomes" id="UP000494206">
    <property type="component" value="Unassembled WGS sequence"/>
</dbReference>
<gene>
    <name evidence="16" type="ORF">CBOVIS_LOCUS5146</name>
</gene>
<feature type="compositionally biased region" description="Basic and acidic residues" evidence="14">
    <location>
        <begin position="203"/>
        <end position="213"/>
    </location>
</feature>
<dbReference type="InterPro" id="IPR005755">
    <property type="entry name" value="Ribosomal_uL13_euk/arc"/>
</dbReference>
<organism evidence="16 17">
    <name type="scientific">Caenorhabditis bovis</name>
    <dbReference type="NCBI Taxonomy" id="2654633"/>
    <lineage>
        <taxon>Eukaryota</taxon>
        <taxon>Metazoa</taxon>
        <taxon>Ecdysozoa</taxon>
        <taxon>Nematoda</taxon>
        <taxon>Chromadorea</taxon>
        <taxon>Rhabditida</taxon>
        <taxon>Rhabditina</taxon>
        <taxon>Rhabditomorpha</taxon>
        <taxon>Rhabditoidea</taxon>
        <taxon>Rhabditidae</taxon>
        <taxon>Peloderinae</taxon>
        <taxon>Caenorhabditis</taxon>
    </lineage>
</organism>
<keyword evidence="9 12" id="KW-0411">Iron-sulfur</keyword>
<dbReference type="Pfam" id="PF04055">
    <property type="entry name" value="Radical_SAM"/>
    <property type="match status" value="1"/>
</dbReference>
<comment type="cofactor">
    <cofactor evidence="12">
        <name>[4Fe-4S] cluster</name>
        <dbReference type="ChEBI" id="CHEBI:49883"/>
    </cofactor>
    <text evidence="12">Binds 2 [4Fe-4S] clusters per subunit. One cluster is coordinated with 3 cysteines and an exchangeable S-adenosyl-L-methionine.</text>
</comment>
<dbReference type="InterPro" id="IPR023563">
    <property type="entry name" value="Ribosomal_uL13_CS"/>
</dbReference>
<dbReference type="GO" id="GO:0046872">
    <property type="term" value="F:metal ion binding"/>
    <property type="evidence" value="ECO:0007669"/>
    <property type="project" value="UniProtKB-KW"/>
</dbReference>
<evidence type="ECO:0000256" key="2">
    <source>
        <dbReference type="ARBA" id="ARBA00006227"/>
    </source>
</evidence>
<comment type="similarity">
    <text evidence="12">Belongs to the radical SAM superfamily. Lipoyl synthase family.</text>
</comment>
<dbReference type="SFLD" id="SFLDF00271">
    <property type="entry name" value="lipoyl_synthase"/>
    <property type="match status" value="1"/>
</dbReference>
<dbReference type="SFLD" id="SFLDS00029">
    <property type="entry name" value="Radical_SAM"/>
    <property type="match status" value="1"/>
</dbReference>
<sequence length="862" mass="96912">MEASKLRQIKLEKDETETAVSSLREQETELAKKLAVMNATMKAEKKKSFKTVIVECAKAYTRYKALDPKRVTSQKNIAKLEAEIAARKAGGSLDETILFDSTFSLSNTSISSSSRLDETANISIRSDNADVNMGTENNEMENEDEPMEQDEEPENHENVDENMMNESVDMGNHIIQDNSVEQDANANISEEDVFMEHEEDADKEQNATERENLDEQEAVNVSNASNNQNRSFFDELLSKKRNDEAVDKILNISSNSGDEADFDFNFGGGETSTTNDLGFDFTSAATSSDPFGFGNSTENATDNGMSFNFNFDSGDNKNGTDAASKKPRPIIPDGPSLQDFVTTGSVKEAVSKYEGKLKLEKGEKRLRLPPWLKKQQVLPSENQKVAQLKKQLKKLKLSTVCEEAKCPNLGECWGGSNDSLSTATIMLMGDTCTRGCRFCSVKTSRAPPPLDPMEPENTTEAVVSWGVDYIVLTSVDRDDLPDGGSEHLRRTVQLMKKRKPELLIECLLPDFSGDRASIERMATSGLDVYAHNMETVERLTPWVRDPRAKYRQSLEALRYAKEINPKLLSKTSIMLGLGEDDAEVMQFLDDLRNNDVDVITFGQYMQPTKRHLLVKEWITPEKFEYWAEVAKKLNFVYVASGPLVRSSYKAGEFYLKNGTMGLTGKTVVIDGKNHLLGRLASIVAKKLLQGEKVVVVRAEEITISGNFHRSKLKYMSFLRKRCNINPARGAFHYRAPGKIFWRTVRGMLPHKTIRGNSALKNLRAYEGVPIKYQKVKLLNAPSASRFLCLEPRRKFCRVGRLSHEVGWQYQDVVAKLEAKRKVKGAAYYEQKKKLNKLFEQAKINAAPKIAKYQKIIESFGYN</sequence>